<evidence type="ECO:0000313" key="1">
    <source>
        <dbReference type="EMBL" id="EHO63549.1"/>
    </source>
</evidence>
<name>H1CYX8_9FIRM</name>
<dbReference type="PATRIC" id="fig|742743.3.peg.578"/>
<protein>
    <recommendedName>
        <fullName evidence="3">Phage gp6-like head-tail connector protein</fullName>
    </recommendedName>
</protein>
<dbReference type="Proteomes" id="UP000003277">
    <property type="component" value="Unassembled WGS sequence"/>
</dbReference>
<dbReference type="EMBL" id="ADLT01000015">
    <property type="protein sequence ID" value="EHO63549.1"/>
    <property type="molecule type" value="Genomic_DNA"/>
</dbReference>
<proteinExistence type="predicted"/>
<comment type="caution">
    <text evidence="1">The sequence shown here is derived from an EMBL/GenBank/DDBJ whole genome shotgun (WGS) entry which is preliminary data.</text>
</comment>
<organism evidence="1 2">
    <name type="scientific">Dialister succinatiphilus YIT 11850</name>
    <dbReference type="NCBI Taxonomy" id="742743"/>
    <lineage>
        <taxon>Bacteria</taxon>
        <taxon>Bacillati</taxon>
        <taxon>Bacillota</taxon>
        <taxon>Negativicutes</taxon>
        <taxon>Veillonellales</taxon>
        <taxon>Veillonellaceae</taxon>
        <taxon>Dialister</taxon>
    </lineage>
</organism>
<dbReference type="CDD" id="cd08054">
    <property type="entry name" value="gp6"/>
    <property type="match status" value="1"/>
</dbReference>
<dbReference type="InterPro" id="IPR006450">
    <property type="entry name" value="Phage_HK97_gp6-like"/>
</dbReference>
<dbReference type="AlphaFoldDB" id="H1CYX8"/>
<dbReference type="OrthoDB" id="3035333at2"/>
<dbReference type="NCBIfam" id="TIGR01560">
    <property type="entry name" value="put_DNA_pack"/>
    <property type="match status" value="1"/>
</dbReference>
<dbReference type="STRING" id="742743.HMPREF9453_00566"/>
<keyword evidence="2" id="KW-1185">Reference proteome</keyword>
<dbReference type="HOGENOM" id="CLU_085951_4_3_9"/>
<dbReference type="InterPro" id="IPR021146">
    <property type="entry name" value="Phage_gp6-like_head-tail"/>
</dbReference>
<evidence type="ECO:0008006" key="3">
    <source>
        <dbReference type="Google" id="ProtNLM"/>
    </source>
</evidence>
<evidence type="ECO:0000313" key="2">
    <source>
        <dbReference type="Proteomes" id="UP000003277"/>
    </source>
</evidence>
<reference evidence="1 2" key="1">
    <citation type="submission" date="2011-11" db="EMBL/GenBank/DDBJ databases">
        <title>The Genome Sequence of Dialister succinatiphilus YIT 11850.</title>
        <authorList>
            <consortium name="The Broad Institute Genome Sequencing Platform"/>
            <person name="Earl A."/>
            <person name="Ward D."/>
            <person name="Feldgarden M."/>
            <person name="Gevers D."/>
            <person name="Morotomi M."/>
            <person name="Young S.K."/>
            <person name="Zeng Q."/>
            <person name="Gargeya S."/>
            <person name="Fitzgerald M."/>
            <person name="Haas B."/>
            <person name="Abouelleil A."/>
            <person name="Alvarado L."/>
            <person name="Arachchi H.M."/>
            <person name="Berlin A."/>
            <person name="Brown A."/>
            <person name="Chapman S.B."/>
            <person name="Dunbar C."/>
            <person name="Gearin G."/>
            <person name="Goldberg J."/>
            <person name="Griggs A."/>
            <person name="Gujja S."/>
            <person name="Heiman D."/>
            <person name="Howarth C."/>
            <person name="Lui A."/>
            <person name="MacDonald P.J.P."/>
            <person name="Montmayeur A."/>
            <person name="Murphy C."/>
            <person name="Neiman D."/>
            <person name="Pearson M."/>
            <person name="Priest M."/>
            <person name="Roberts A."/>
            <person name="Saif S."/>
            <person name="Shea T."/>
            <person name="Sisk P."/>
            <person name="Stolte C."/>
            <person name="Sykes S."/>
            <person name="Wortman J."/>
            <person name="Nusbaum C."/>
            <person name="Birren B."/>
        </authorList>
    </citation>
    <scope>NUCLEOTIDE SEQUENCE [LARGE SCALE GENOMIC DNA]</scope>
    <source>
        <strain evidence="1 2">YIT 11850</strain>
    </source>
</reference>
<dbReference type="Pfam" id="PF05135">
    <property type="entry name" value="Phage_connect_1"/>
    <property type="match status" value="1"/>
</dbReference>
<gene>
    <name evidence="1" type="ORF">HMPREF9453_00566</name>
</gene>
<dbReference type="RefSeq" id="WP_008859070.1">
    <property type="nucleotide sequence ID" value="NZ_JH591187.1"/>
</dbReference>
<sequence>MITIDDVKAYLRIPYADDDTFITSLITAGYDYLRDAVDDFDDIYKANTIFAGKADLWVETMYVPPAYERREGAYDGENEMNYASRAMLTQLQLYKKG</sequence>
<dbReference type="Gene3D" id="1.10.3230.30">
    <property type="entry name" value="Phage gp6-like head-tail connector protein"/>
    <property type="match status" value="1"/>
</dbReference>
<accession>H1CYX8</accession>